<dbReference type="PANTHER" id="PTHR43214">
    <property type="entry name" value="TWO-COMPONENT RESPONSE REGULATOR"/>
    <property type="match status" value="1"/>
</dbReference>
<evidence type="ECO:0000313" key="6">
    <source>
        <dbReference type="Proteomes" id="UP000321638"/>
    </source>
</evidence>
<name>A0A5C8PCS9_9HYPH</name>
<evidence type="ECO:0000256" key="1">
    <source>
        <dbReference type="ARBA" id="ARBA00023125"/>
    </source>
</evidence>
<dbReference type="InterPro" id="IPR039420">
    <property type="entry name" value="WalR-like"/>
</dbReference>
<dbReference type="PANTHER" id="PTHR43214:SF42">
    <property type="entry name" value="TRANSCRIPTIONAL REGULATORY PROTEIN DESR"/>
    <property type="match status" value="1"/>
</dbReference>
<proteinExistence type="predicted"/>
<gene>
    <name evidence="5" type="ORF">FHP25_31075</name>
</gene>
<evidence type="ECO:0000259" key="4">
    <source>
        <dbReference type="PROSITE" id="PS50110"/>
    </source>
</evidence>
<dbReference type="RefSeq" id="WP_147850897.1">
    <property type="nucleotide sequence ID" value="NZ_VDUZ01000047.1"/>
</dbReference>
<reference evidence="5 6" key="1">
    <citation type="submission" date="2019-06" db="EMBL/GenBank/DDBJ databases">
        <title>New taxonomy in bacterial strain CC-CFT640, isolated from vineyard.</title>
        <authorList>
            <person name="Lin S.-Y."/>
            <person name="Tsai C.-F."/>
            <person name="Young C.-C."/>
        </authorList>
    </citation>
    <scope>NUCLEOTIDE SEQUENCE [LARGE SCALE GENOMIC DNA]</scope>
    <source>
        <strain evidence="5 6">CC-CFT640</strain>
    </source>
</reference>
<dbReference type="SMART" id="SM00421">
    <property type="entry name" value="HTH_LUXR"/>
    <property type="match status" value="1"/>
</dbReference>
<accession>A0A5C8PCS9</accession>
<dbReference type="SUPFAM" id="SSF52172">
    <property type="entry name" value="CheY-like"/>
    <property type="match status" value="1"/>
</dbReference>
<dbReference type="InterPro" id="IPR011006">
    <property type="entry name" value="CheY-like_superfamily"/>
</dbReference>
<dbReference type="GO" id="GO:0003677">
    <property type="term" value="F:DNA binding"/>
    <property type="evidence" value="ECO:0007669"/>
    <property type="project" value="UniProtKB-KW"/>
</dbReference>
<dbReference type="PROSITE" id="PS50110">
    <property type="entry name" value="RESPONSE_REGULATORY"/>
    <property type="match status" value="1"/>
</dbReference>
<dbReference type="Pfam" id="PF00196">
    <property type="entry name" value="GerE"/>
    <property type="match status" value="1"/>
</dbReference>
<evidence type="ECO:0000313" key="5">
    <source>
        <dbReference type="EMBL" id="TXL71161.1"/>
    </source>
</evidence>
<evidence type="ECO:0000259" key="3">
    <source>
        <dbReference type="PROSITE" id="PS50043"/>
    </source>
</evidence>
<dbReference type="PRINTS" id="PR00038">
    <property type="entry name" value="HTHLUXR"/>
</dbReference>
<dbReference type="CDD" id="cd06170">
    <property type="entry name" value="LuxR_C_like"/>
    <property type="match status" value="1"/>
</dbReference>
<organism evidence="5 6">
    <name type="scientific">Vineibacter terrae</name>
    <dbReference type="NCBI Taxonomy" id="2586908"/>
    <lineage>
        <taxon>Bacteria</taxon>
        <taxon>Pseudomonadati</taxon>
        <taxon>Pseudomonadota</taxon>
        <taxon>Alphaproteobacteria</taxon>
        <taxon>Hyphomicrobiales</taxon>
        <taxon>Vineibacter</taxon>
    </lineage>
</organism>
<dbReference type="SUPFAM" id="SSF46894">
    <property type="entry name" value="C-terminal effector domain of the bipartite response regulators"/>
    <property type="match status" value="1"/>
</dbReference>
<dbReference type="EMBL" id="VDUZ01000047">
    <property type="protein sequence ID" value="TXL71161.1"/>
    <property type="molecule type" value="Genomic_DNA"/>
</dbReference>
<dbReference type="OrthoDB" id="7826527at2"/>
<dbReference type="InterPro" id="IPR001789">
    <property type="entry name" value="Sig_transdc_resp-reg_receiver"/>
</dbReference>
<dbReference type="Proteomes" id="UP000321638">
    <property type="component" value="Unassembled WGS sequence"/>
</dbReference>
<comment type="caution">
    <text evidence="2">Lacks conserved residue(s) required for the propagation of feature annotation.</text>
</comment>
<feature type="domain" description="HTH luxR-type" evidence="3">
    <location>
        <begin position="155"/>
        <end position="220"/>
    </location>
</feature>
<dbReference type="GO" id="GO:0006355">
    <property type="term" value="P:regulation of DNA-templated transcription"/>
    <property type="evidence" value="ECO:0007669"/>
    <property type="project" value="InterPro"/>
</dbReference>
<dbReference type="PROSITE" id="PS00622">
    <property type="entry name" value="HTH_LUXR_1"/>
    <property type="match status" value="1"/>
</dbReference>
<dbReference type="Gene3D" id="3.40.50.2300">
    <property type="match status" value="1"/>
</dbReference>
<keyword evidence="6" id="KW-1185">Reference proteome</keyword>
<sequence length="257" mass="27869">MAQRLSTALIGPNSLFREGLRSVLHPTLYQLKGVSEAIETVQKTIDLDLIILIASADEATLPEQVQRAKQESPNARVVVVSDIDRLEMIQQLRGAGADGCILRTVSSEALLASLDVVMLGGAVVPPMPKIGSSLESRQLVSIDQATVLKFQDPVADSSCKRLSDRETDILLCLMKGESNKIIARRYDIAEATVKVHLKAILRKIRVRNRTQAAVWAYNNQQVLPARSPSDGHVGPAGADGGRIPLDAVWQGKTHLVS</sequence>
<dbReference type="AlphaFoldDB" id="A0A5C8PCS9"/>
<dbReference type="PROSITE" id="PS50043">
    <property type="entry name" value="HTH_LUXR_2"/>
    <property type="match status" value="1"/>
</dbReference>
<keyword evidence="1" id="KW-0238">DNA-binding</keyword>
<evidence type="ECO:0000256" key="2">
    <source>
        <dbReference type="PROSITE-ProRule" id="PRU00169"/>
    </source>
</evidence>
<protein>
    <submittedName>
        <fullName evidence="5">Response regulator transcription factor</fullName>
    </submittedName>
</protein>
<dbReference type="InterPro" id="IPR016032">
    <property type="entry name" value="Sig_transdc_resp-reg_C-effctor"/>
</dbReference>
<comment type="caution">
    <text evidence="5">The sequence shown here is derived from an EMBL/GenBank/DDBJ whole genome shotgun (WGS) entry which is preliminary data.</text>
</comment>
<dbReference type="InterPro" id="IPR000792">
    <property type="entry name" value="Tscrpt_reg_LuxR_C"/>
</dbReference>
<feature type="domain" description="Response regulatory" evidence="4">
    <location>
        <begin position="6"/>
        <end position="118"/>
    </location>
</feature>
<dbReference type="GO" id="GO:0000160">
    <property type="term" value="P:phosphorelay signal transduction system"/>
    <property type="evidence" value="ECO:0007669"/>
    <property type="project" value="InterPro"/>
</dbReference>